<evidence type="ECO:0000313" key="2">
    <source>
        <dbReference type="EMBL" id="EEW37749.1"/>
    </source>
</evidence>
<organism evidence="2 3">
    <name type="scientific">Granulicatella adiacens ATCC 49175</name>
    <dbReference type="NCBI Taxonomy" id="638301"/>
    <lineage>
        <taxon>Bacteria</taxon>
        <taxon>Bacillati</taxon>
        <taxon>Bacillota</taxon>
        <taxon>Bacilli</taxon>
        <taxon>Lactobacillales</taxon>
        <taxon>Carnobacteriaceae</taxon>
        <taxon>Granulicatella</taxon>
    </lineage>
</organism>
<dbReference type="AlphaFoldDB" id="C8NF40"/>
<gene>
    <name evidence="2" type="ORF">HMPREF0444_0535</name>
</gene>
<comment type="caution">
    <text evidence="2">The sequence shown here is derived from an EMBL/GenBank/DDBJ whole genome shotgun (WGS) entry which is preliminary data.</text>
</comment>
<dbReference type="STRING" id="638301.HMPREF0444_0535"/>
<dbReference type="Pfam" id="PF14493">
    <property type="entry name" value="HTH_40"/>
    <property type="match status" value="1"/>
</dbReference>
<dbReference type="eggNOG" id="COG4955">
    <property type="taxonomic scope" value="Bacteria"/>
</dbReference>
<dbReference type="EMBL" id="ACKZ01000012">
    <property type="protein sequence ID" value="EEW37749.1"/>
    <property type="molecule type" value="Genomic_DNA"/>
</dbReference>
<protein>
    <recommendedName>
        <fullName evidence="1">Helicase Helix-turn-helix domain-containing protein</fullName>
    </recommendedName>
</protein>
<keyword evidence="3" id="KW-1185">Reference proteome</keyword>
<dbReference type="RefSeq" id="WP_005605713.1">
    <property type="nucleotide sequence ID" value="NZ_CP102283.1"/>
</dbReference>
<dbReference type="GeneID" id="78413132"/>
<reference evidence="2 3" key="1">
    <citation type="submission" date="2009-08" db="EMBL/GenBank/DDBJ databases">
        <authorList>
            <person name="Muzny D."/>
            <person name="Qin X."/>
            <person name="Deng J."/>
            <person name="Jiang H."/>
            <person name="Liu Y."/>
            <person name="Qu J."/>
            <person name="Song X.-Z."/>
            <person name="Zhang L."/>
            <person name="Thornton R."/>
            <person name="Coyle M."/>
            <person name="Francisco L."/>
            <person name="Jackson L."/>
            <person name="Javaid M."/>
            <person name="Korchina V."/>
            <person name="Kovar C."/>
            <person name="Mata R."/>
            <person name="Mathew T."/>
            <person name="Ngo R."/>
            <person name="Nguyen L."/>
            <person name="Nguyen N."/>
            <person name="Okwuonu G."/>
            <person name="Ongeri F."/>
            <person name="Pham C."/>
            <person name="Simmons D."/>
            <person name="Wilczek-Boney K."/>
            <person name="Hale W."/>
            <person name="Jakkamsetti A."/>
            <person name="Pham P."/>
            <person name="Ruth R."/>
            <person name="San Lucas F."/>
            <person name="Warren J."/>
            <person name="Zhang J."/>
            <person name="Zhao Z."/>
            <person name="Zhou C."/>
            <person name="Zhu D."/>
            <person name="Lee S."/>
            <person name="Bess C."/>
            <person name="Blankenburg K."/>
            <person name="Forbes L."/>
            <person name="Fu Q."/>
            <person name="Gubbala S."/>
            <person name="Hirani K."/>
            <person name="Jayaseelan J.C."/>
            <person name="Lara F."/>
            <person name="Munidasa M."/>
            <person name="Palculict T."/>
            <person name="Patil S."/>
            <person name="Pu L.-L."/>
            <person name="Saada N."/>
            <person name="Tang L."/>
            <person name="Weissenberger G."/>
            <person name="Zhu Y."/>
            <person name="Hemphill L."/>
            <person name="Shang Y."/>
            <person name="Youmans B."/>
            <person name="Ayvaz T."/>
            <person name="Ross M."/>
            <person name="Santibanez J."/>
            <person name="Aqrawi P."/>
            <person name="Gross S."/>
            <person name="Joshi V."/>
            <person name="Fowler G."/>
            <person name="Nazareth L."/>
            <person name="Reid J."/>
            <person name="Worley K."/>
            <person name="Petrosino J."/>
            <person name="Highlander S."/>
            <person name="Gibbs R."/>
        </authorList>
    </citation>
    <scope>NUCLEOTIDE SEQUENCE [LARGE SCALE GENOMIC DNA]</scope>
    <source>
        <strain evidence="2 3">ATCC 49175</strain>
    </source>
</reference>
<evidence type="ECO:0000313" key="3">
    <source>
        <dbReference type="Proteomes" id="UP000005926"/>
    </source>
</evidence>
<proteinExistence type="predicted"/>
<feature type="domain" description="Helicase Helix-turn-helix" evidence="1">
    <location>
        <begin position="256"/>
        <end position="345"/>
    </location>
</feature>
<dbReference type="HOGENOM" id="CLU_780243_0_0_9"/>
<dbReference type="InterPro" id="IPR029491">
    <property type="entry name" value="Helicase_HTH"/>
</dbReference>
<sequence>MSQYSFYQIWILHAIKSYGVVPLNRLYRILTGNRTMSTLIGVTEDKTEVFFASLPHLKEEYFHQLVDGFFREGMVSENESGLVLLKEIPEFSLVTNGRHAVNYLMHPYSFVQLRDVTRLWVEWISYNRYEETRYRPLIQNVWLQQLFKRWYKEKKENITSVWFSSIVDEFHDWANKQDESVKGHWVGLFNGAKSTAALEDELVSLWGFTTVEDCEPLSRLVLMKWVSDVFEEPENFPIAYGWFSIMVEWISHETSSVQETVRLFCKGMKRTEIAHLRKLKESTINDHLLKYVLLTKEALYERVEETKAAVAYKSLFENGQYPRYKEAKDQFEAAGKKLDFFLFRYYQIKALKERK</sequence>
<accession>C8NF40</accession>
<dbReference type="Proteomes" id="UP000005926">
    <property type="component" value="Unassembled WGS sequence"/>
</dbReference>
<name>C8NF40_9LACT</name>
<evidence type="ECO:0000259" key="1">
    <source>
        <dbReference type="Pfam" id="PF14493"/>
    </source>
</evidence>